<feature type="chain" id="PRO_5016250545" evidence="2">
    <location>
        <begin position="22"/>
        <end position="446"/>
    </location>
</feature>
<dbReference type="Pfam" id="PF18962">
    <property type="entry name" value="Por_Secre_tail"/>
    <property type="match status" value="1"/>
</dbReference>
<evidence type="ECO:0000256" key="1">
    <source>
        <dbReference type="ARBA" id="ARBA00022729"/>
    </source>
</evidence>
<dbReference type="EMBL" id="QLSZ01000004">
    <property type="protein sequence ID" value="RAR72912.1"/>
    <property type="molecule type" value="Genomic_DNA"/>
</dbReference>
<dbReference type="OrthoDB" id="610388at2"/>
<keyword evidence="1 2" id="KW-0732">Signal</keyword>
<evidence type="ECO:0000313" key="4">
    <source>
        <dbReference type="EMBL" id="RAR72912.1"/>
    </source>
</evidence>
<gene>
    <name evidence="4" type="ORF">CLV55_104173</name>
</gene>
<dbReference type="RefSeq" id="WP_112112899.1">
    <property type="nucleotide sequence ID" value="NZ_QLSZ01000004.1"/>
</dbReference>
<dbReference type="CDD" id="cd15482">
    <property type="entry name" value="Sialidase_non-viral"/>
    <property type="match status" value="1"/>
</dbReference>
<feature type="signal peptide" evidence="2">
    <location>
        <begin position="1"/>
        <end position="21"/>
    </location>
</feature>
<dbReference type="InterPro" id="IPR026444">
    <property type="entry name" value="Secre_tail"/>
</dbReference>
<organism evidence="4 5">
    <name type="scientific">Flavobacterium aciduliphilum</name>
    <dbReference type="NCBI Taxonomy" id="1101402"/>
    <lineage>
        <taxon>Bacteria</taxon>
        <taxon>Pseudomonadati</taxon>
        <taxon>Bacteroidota</taxon>
        <taxon>Flavobacteriia</taxon>
        <taxon>Flavobacteriales</taxon>
        <taxon>Flavobacteriaceae</taxon>
        <taxon>Flavobacterium</taxon>
    </lineage>
</organism>
<reference evidence="4 5" key="1">
    <citation type="submission" date="2018-06" db="EMBL/GenBank/DDBJ databases">
        <title>Genomic Encyclopedia of Archaeal and Bacterial Type Strains, Phase II (KMG-II): from individual species to whole genera.</title>
        <authorList>
            <person name="Goeker M."/>
        </authorList>
    </citation>
    <scope>NUCLEOTIDE SEQUENCE [LARGE SCALE GENOMIC DNA]</scope>
    <source>
        <strain evidence="4 5">DSM 25663</strain>
    </source>
</reference>
<accession>A0A328YLD4</accession>
<sequence length="446" mass="47500">MKKTLLSITLFCFALISSAQSWVSQATGFTNPARDIQGIQIVDANTVWALAGDGSGVGTNVQEFTRTLDGGATWIPGTINLGDNTLKIGNLCAISATTAWVSAFDNTNGLGGVWKTTDGGQTWVAQNTTAFTTAGSSWCDGVHFFDENNGLAYGDPVGSNFEIYTTSDGGATWTAVPAGTTTNPNALTNEWGYAGSFAYAGNSFWFTTSKGKIYRTTDMGLHWTKLNSPLSDFGGGVTTTNFGTLYFSDNNTGMILGTKDTASTFKIYTTTNGGTNWATGVVYSGFLNLCYIPNTTTLISTSDSTTLGTGSAYSMDNGATWTPIDADIAHGVPAFLNPTTGWCGGINQSATTDGIFKFNGNLANQMFEKTDGFKVYPNPAHQFVTISSKEVDSFQLTVTDITGKVLLNNSFTGVENSIDTSNFMDGIYFFTMRSDSKTQTIKIVKN</sequence>
<dbReference type="AlphaFoldDB" id="A0A328YLD4"/>
<name>A0A328YLD4_9FLAO</name>
<dbReference type="NCBIfam" id="TIGR04183">
    <property type="entry name" value="Por_Secre_tail"/>
    <property type="match status" value="1"/>
</dbReference>
<dbReference type="Proteomes" id="UP000248840">
    <property type="component" value="Unassembled WGS sequence"/>
</dbReference>
<dbReference type="Gene3D" id="2.130.10.10">
    <property type="entry name" value="YVTN repeat-like/Quinoprotein amine dehydrogenase"/>
    <property type="match status" value="2"/>
</dbReference>
<evidence type="ECO:0000256" key="2">
    <source>
        <dbReference type="SAM" id="SignalP"/>
    </source>
</evidence>
<protein>
    <submittedName>
        <fullName evidence="4">Putative secreted protein (Por secretion system target)</fullName>
    </submittedName>
</protein>
<evidence type="ECO:0000313" key="5">
    <source>
        <dbReference type="Proteomes" id="UP000248840"/>
    </source>
</evidence>
<dbReference type="InterPro" id="IPR015943">
    <property type="entry name" value="WD40/YVTN_repeat-like_dom_sf"/>
</dbReference>
<feature type="domain" description="Secretion system C-terminal sorting" evidence="3">
    <location>
        <begin position="375"/>
        <end position="443"/>
    </location>
</feature>
<dbReference type="SUPFAM" id="SSF110296">
    <property type="entry name" value="Oligoxyloglucan reducing end-specific cellobiohydrolase"/>
    <property type="match status" value="2"/>
</dbReference>
<proteinExistence type="predicted"/>
<evidence type="ECO:0000259" key="3">
    <source>
        <dbReference type="Pfam" id="PF18962"/>
    </source>
</evidence>
<keyword evidence="5" id="KW-1185">Reference proteome</keyword>
<comment type="caution">
    <text evidence="4">The sequence shown here is derived from an EMBL/GenBank/DDBJ whole genome shotgun (WGS) entry which is preliminary data.</text>
</comment>